<name>A0ACB7X0E7_9ERIC</name>
<evidence type="ECO:0000313" key="2">
    <source>
        <dbReference type="Proteomes" id="UP000828048"/>
    </source>
</evidence>
<reference evidence="1 2" key="1">
    <citation type="journal article" date="2021" name="Hortic Res">
        <title>High-quality reference genome and annotation aids understanding of berry development for evergreen blueberry (Vaccinium darrowii).</title>
        <authorList>
            <person name="Yu J."/>
            <person name="Hulse-Kemp A.M."/>
            <person name="Babiker E."/>
            <person name="Staton M."/>
        </authorList>
    </citation>
    <scope>NUCLEOTIDE SEQUENCE [LARGE SCALE GENOMIC DNA]</scope>
    <source>
        <strain evidence="2">cv. NJ 8807/NJ 8810</strain>
        <tissue evidence="1">Young leaf</tissue>
    </source>
</reference>
<accession>A0ACB7X0E7</accession>
<dbReference type="Proteomes" id="UP000828048">
    <property type="component" value="Chromosome 2"/>
</dbReference>
<gene>
    <name evidence="1" type="ORF">Vadar_012342</name>
</gene>
<comment type="caution">
    <text evidence="1">The sequence shown here is derived from an EMBL/GenBank/DDBJ whole genome shotgun (WGS) entry which is preliminary data.</text>
</comment>
<keyword evidence="2" id="KW-1185">Reference proteome</keyword>
<dbReference type="EMBL" id="CM037152">
    <property type="protein sequence ID" value="KAH7834059.1"/>
    <property type="molecule type" value="Genomic_DNA"/>
</dbReference>
<evidence type="ECO:0000313" key="1">
    <source>
        <dbReference type="EMBL" id="KAH7834059.1"/>
    </source>
</evidence>
<proteinExistence type="predicted"/>
<protein>
    <submittedName>
        <fullName evidence="1">Uncharacterized protein</fullName>
    </submittedName>
</protein>
<sequence length="1125" mass="125975">MKRKRGVVKRKPKLAPVVGAKESSGNIVTLNTQDDLVPDDINSTEFRSRMEFEKPQHGSKKTRQQASSKKQKVVDANMEDNISSFPEMSVGVSANVSRIARSIMSKSSRGFASSIREPCSTAQQVQGGGACQKEPNLPHEEHQQELKVALEVIRKVMKMDAAEPFNDPVDPIALGIPDYFDIIDTPMDFGTICSNIENCAKYTNLKDVLRDVQYIWDNCCKYNKKGHYILELMKRVRRNFTKLWAEAGLHMEAQETDGHSHVPATESTVRCNIEHRNPLGSIANFARHQYQDQADPCEIEPHQPQMSHCQSYQPHKRPHTYQMSSCQQTSQPRAGPNLGGAGYSHMTSFEGDMRQRPHGHRWSVDPMDDICTHQQQKQTGQSQFQHWQHQPSSGYSQPYRPPQRHCLCNECSQQPQPSHLPAGTFTAGADFYASPPEDSMIRSSKHGNRCPGGPMTDYVSHQQQDLIAPSHRHPHQPPSKHGHDHHHANGTYQGKLSSSQLHRGFGPPQYSQPDMDMVGAGDFCPSPPDESMIRCSKPSKRGPRCPVGPMTDYISHQQHDKIAANHMDPYQPSSNYGQEHLPHKQTSRGKLSSSQLHAGFGPPQHSQPHKEMGGAGDFYSSPPEESMIRSTNRGPRCPAGPMTDYVSRQQHDQIAPNHMQPVSNYREEDHPSQVHSGFDPPQHSKPQTDVGSAGNSPPPAESMIRCTKTGPIVPVVSHEHQDQITPSQMQLEQPQQKTGGGPLSSTQPEPSHSQADVDGGTADSSSTRRRKTRGRGPTRCLDVWNMKGKIPISTNEFGQPIGVEAPKLVNFLGTIARNGHMAPLNYVDWRALPDERKETMWQQVQSKFDIEPQSRSWVLKSIGNKWKNWKALLKATRYTPHKTNEGRLADLDERVLPDQWRILVSYWNSKEAKTRSILNKTCRSFQKINHATGSKSFARVREEQRAKKPDGKEPTKAELFIVTRTRKDGRPVNEESSAIISKLRERAAQGQGTSENVIVDDDVFHQVMGRDRHGRVRTFGLGPAPSHLGGPKPSHSEALKMVSEANTEVREMKERMVTMEQTCAQMAAQMATMMSMMSAMQKKSPNRHPPSVADVSGNSEELQQPQGSEMTRRTTRSSKSVSRKK</sequence>
<organism evidence="1 2">
    <name type="scientific">Vaccinium darrowii</name>
    <dbReference type="NCBI Taxonomy" id="229202"/>
    <lineage>
        <taxon>Eukaryota</taxon>
        <taxon>Viridiplantae</taxon>
        <taxon>Streptophyta</taxon>
        <taxon>Embryophyta</taxon>
        <taxon>Tracheophyta</taxon>
        <taxon>Spermatophyta</taxon>
        <taxon>Magnoliopsida</taxon>
        <taxon>eudicotyledons</taxon>
        <taxon>Gunneridae</taxon>
        <taxon>Pentapetalae</taxon>
        <taxon>asterids</taxon>
        <taxon>Ericales</taxon>
        <taxon>Ericaceae</taxon>
        <taxon>Vaccinioideae</taxon>
        <taxon>Vaccinieae</taxon>
        <taxon>Vaccinium</taxon>
    </lineage>
</organism>